<dbReference type="InterPro" id="IPR013517">
    <property type="entry name" value="FG-GAP"/>
</dbReference>
<evidence type="ECO:0000256" key="2">
    <source>
        <dbReference type="ARBA" id="ARBA00022729"/>
    </source>
</evidence>
<keyword evidence="9" id="KW-1185">Reference proteome</keyword>
<feature type="compositionally biased region" description="Low complexity" evidence="5">
    <location>
        <begin position="76"/>
        <end position="115"/>
    </location>
</feature>
<dbReference type="SUPFAM" id="SSF69318">
    <property type="entry name" value="Integrin alpha N-terminal domain"/>
    <property type="match status" value="1"/>
</dbReference>
<dbReference type="Gene3D" id="2.40.10.10">
    <property type="entry name" value="Trypsin-like serine proteases"/>
    <property type="match status" value="1"/>
</dbReference>
<dbReference type="PRINTS" id="PR00722">
    <property type="entry name" value="CHYMOTRYPSIN"/>
</dbReference>
<dbReference type="SMART" id="SM00020">
    <property type="entry name" value="Tryp_SPc"/>
    <property type="match status" value="1"/>
</dbReference>
<evidence type="ECO:0000256" key="4">
    <source>
        <dbReference type="RuleBase" id="RU363034"/>
    </source>
</evidence>
<feature type="chain" id="PRO_5013032827" evidence="6">
    <location>
        <begin position="38"/>
        <end position="624"/>
    </location>
</feature>
<accession>A0A250VB25</accession>
<dbReference type="SUPFAM" id="SSF50494">
    <property type="entry name" value="Trypsin-like serine proteases"/>
    <property type="match status" value="1"/>
</dbReference>
<dbReference type="InterPro" id="IPR001314">
    <property type="entry name" value="Peptidase_S1A"/>
</dbReference>
<dbReference type="PROSITE" id="PS50240">
    <property type="entry name" value="TRYPSIN_DOM"/>
    <property type="match status" value="1"/>
</dbReference>
<dbReference type="AlphaFoldDB" id="A0A250VB25"/>
<dbReference type="InterPro" id="IPR009003">
    <property type="entry name" value="Peptidase_S1_PA"/>
</dbReference>
<dbReference type="InterPro" id="IPR028994">
    <property type="entry name" value="Integrin_alpha_N"/>
</dbReference>
<dbReference type="InterPro" id="IPR018114">
    <property type="entry name" value="TRYPSIN_HIS"/>
</dbReference>
<gene>
    <name evidence="8" type="ORF">SO3561_02863</name>
</gene>
<comment type="caution">
    <text evidence="8">The sequence shown here is derived from an EMBL/GenBank/DDBJ whole genome shotgun (WGS) entry which is preliminary data.</text>
</comment>
<name>A0A250VB25_STROL</name>
<dbReference type="Pfam" id="PF13517">
    <property type="entry name" value="FG-GAP_3"/>
    <property type="match status" value="2"/>
</dbReference>
<evidence type="ECO:0000256" key="3">
    <source>
        <dbReference type="ARBA" id="ARBA00023157"/>
    </source>
</evidence>
<dbReference type="InterPro" id="IPR001254">
    <property type="entry name" value="Trypsin_dom"/>
</dbReference>
<dbReference type="InterPro" id="IPR043504">
    <property type="entry name" value="Peptidase_S1_PA_chymotrypsin"/>
</dbReference>
<dbReference type="PANTHER" id="PTHR24276">
    <property type="entry name" value="POLYSERASE-RELATED"/>
    <property type="match status" value="1"/>
</dbReference>
<organism evidence="8 9">
    <name type="scientific">Streptomyces olivochromogenes</name>
    <dbReference type="NCBI Taxonomy" id="1963"/>
    <lineage>
        <taxon>Bacteria</taxon>
        <taxon>Bacillati</taxon>
        <taxon>Actinomycetota</taxon>
        <taxon>Actinomycetes</taxon>
        <taxon>Kitasatosporales</taxon>
        <taxon>Streptomycetaceae</taxon>
        <taxon>Streptomyces</taxon>
    </lineage>
</organism>
<reference evidence="9" key="1">
    <citation type="submission" date="2017-05" db="EMBL/GenBank/DDBJ databases">
        <title>Streptomyces olivochromogenes NBRC 3561 whole genome shotgun sequence.</title>
        <authorList>
            <person name="Dohra H."/>
            <person name="Kodani S."/>
        </authorList>
    </citation>
    <scope>NUCLEOTIDE SEQUENCE [LARGE SCALE GENOMIC DNA]</scope>
    <source>
        <strain evidence="9">NBRC 3561</strain>
    </source>
</reference>
<dbReference type="InterPro" id="IPR033116">
    <property type="entry name" value="TRYPSIN_SER"/>
</dbReference>
<comment type="similarity">
    <text evidence="1">Belongs to the peptidase S1 family.</text>
</comment>
<evidence type="ECO:0000313" key="9">
    <source>
        <dbReference type="Proteomes" id="UP000217446"/>
    </source>
</evidence>
<dbReference type="InterPro" id="IPR050430">
    <property type="entry name" value="Peptidase_S1"/>
</dbReference>
<dbReference type="FunFam" id="2.40.10.10:FF:000068">
    <property type="entry name" value="transmembrane protease serine 2"/>
    <property type="match status" value="1"/>
</dbReference>
<keyword evidence="2 6" id="KW-0732">Signal</keyword>
<dbReference type="PANTHER" id="PTHR24276:SF98">
    <property type="entry name" value="FI18310P1-RELATED"/>
    <property type="match status" value="1"/>
</dbReference>
<dbReference type="GO" id="GO:0006508">
    <property type="term" value="P:proteolysis"/>
    <property type="evidence" value="ECO:0007669"/>
    <property type="project" value="UniProtKB-KW"/>
</dbReference>
<sequence length="624" mass="64461">MSGRGRHRRRIRIAVPVAAAALAAAVGGALLMSSANAASTQPAPLARATGTSPSLATLEKRIAGAIASDGTAGQPTAKSSPSTGTSTSASTGTGTGTGKTATTGTSTGASANTSGASVDPKIIGGTTTTITTAPWMAQLLYSDDKGTSSTSDDVGFFCAGSVVSPTKILTAAHCVKGYDWKAHGAVVTGTSQLPSGGGTDLHGGTASFVSRQWNHPSYNASTINNDIAVLTLDGPVKAKPIRMTTSGDTASYASGTKATLYGWGRTSSATQDISETLKTATLPIKSDATCGGYYKTEFIKGHMVCAGNPATGSDTGTTSACNGDSGGPLIVGGRIVGVVSWGVVDCVQKGAYSVFTKVSTYVGATYPRIDDTNLSGDHKADLFVRNSATKTLYEKDSKGTSFGARQSWGGWSASNVVLQADLDRDGYQDVVERRTSNGDIHWWHYLPSTGKWADTKLFSDWKTRTRVVAPGDVTGDALPDLLSVDSGGVLWIYPGKGNGTFSARVKVSSGWNQYNSLRAHGDFTGDGKADLIARSKTGSYVYLFKGTGKAGSGAFSSRIKVRTWAGYNAFDAVGDVTGDGKADFLARTPAGTLYLYPGTGKATSEIFATAIKIGTDFKQYDIFG</sequence>
<evidence type="ECO:0000256" key="1">
    <source>
        <dbReference type="ARBA" id="ARBA00007664"/>
    </source>
</evidence>
<dbReference type="PROSITE" id="PS00135">
    <property type="entry name" value="TRYPSIN_SER"/>
    <property type="match status" value="1"/>
</dbReference>
<protein>
    <submittedName>
        <fullName evidence="8">Serine protease</fullName>
    </submittedName>
</protein>
<evidence type="ECO:0000256" key="5">
    <source>
        <dbReference type="SAM" id="MobiDB-lite"/>
    </source>
</evidence>
<dbReference type="CDD" id="cd00190">
    <property type="entry name" value="Tryp_SPc"/>
    <property type="match status" value="1"/>
</dbReference>
<evidence type="ECO:0000256" key="6">
    <source>
        <dbReference type="SAM" id="SignalP"/>
    </source>
</evidence>
<evidence type="ECO:0000259" key="7">
    <source>
        <dbReference type="PROSITE" id="PS50240"/>
    </source>
</evidence>
<dbReference type="Proteomes" id="UP000217446">
    <property type="component" value="Unassembled WGS sequence"/>
</dbReference>
<keyword evidence="3" id="KW-1015">Disulfide bond</keyword>
<dbReference type="STRING" id="1963.AQJ27_17295"/>
<feature type="domain" description="Peptidase S1" evidence="7">
    <location>
        <begin position="122"/>
        <end position="370"/>
    </location>
</feature>
<dbReference type="EMBL" id="BDQI01000004">
    <property type="protein sequence ID" value="GAX51361.1"/>
    <property type="molecule type" value="Genomic_DNA"/>
</dbReference>
<feature type="region of interest" description="Disordered" evidence="5">
    <location>
        <begin position="66"/>
        <end position="115"/>
    </location>
</feature>
<feature type="signal peptide" evidence="6">
    <location>
        <begin position="1"/>
        <end position="37"/>
    </location>
</feature>
<dbReference type="RefSeq" id="WP_067369003.1">
    <property type="nucleotide sequence ID" value="NZ_BDQI01000004.1"/>
</dbReference>
<keyword evidence="4" id="KW-0378">Hydrolase</keyword>
<proteinExistence type="inferred from homology"/>
<dbReference type="Pfam" id="PF00089">
    <property type="entry name" value="Trypsin"/>
    <property type="match status" value="1"/>
</dbReference>
<dbReference type="GO" id="GO:0004252">
    <property type="term" value="F:serine-type endopeptidase activity"/>
    <property type="evidence" value="ECO:0007669"/>
    <property type="project" value="InterPro"/>
</dbReference>
<keyword evidence="4" id="KW-0720">Serine protease</keyword>
<evidence type="ECO:0000313" key="8">
    <source>
        <dbReference type="EMBL" id="GAX51361.1"/>
    </source>
</evidence>
<dbReference type="PROSITE" id="PS00134">
    <property type="entry name" value="TRYPSIN_HIS"/>
    <property type="match status" value="1"/>
</dbReference>
<keyword evidence="4 8" id="KW-0645">Protease</keyword>